<feature type="domain" description="C2H2-type" evidence="2">
    <location>
        <begin position="32"/>
        <end position="53"/>
    </location>
</feature>
<keyword evidence="4" id="KW-1185">Reference proteome</keyword>
<reference evidence="3 4" key="1">
    <citation type="submission" date="2024-04" db="EMBL/GenBank/DDBJ databases">
        <authorList>
            <person name="Fracassetti M."/>
        </authorList>
    </citation>
    <scope>NUCLEOTIDE SEQUENCE [LARGE SCALE GENOMIC DNA]</scope>
</reference>
<proteinExistence type="predicted"/>
<evidence type="ECO:0000256" key="1">
    <source>
        <dbReference type="SAM" id="MobiDB-lite"/>
    </source>
</evidence>
<dbReference type="EMBL" id="OZ034813">
    <property type="protein sequence ID" value="CAL1354028.1"/>
    <property type="molecule type" value="Genomic_DNA"/>
</dbReference>
<dbReference type="Proteomes" id="UP001497516">
    <property type="component" value="Chromosome 1"/>
</dbReference>
<organism evidence="3 4">
    <name type="scientific">Linum trigynum</name>
    <dbReference type="NCBI Taxonomy" id="586398"/>
    <lineage>
        <taxon>Eukaryota</taxon>
        <taxon>Viridiplantae</taxon>
        <taxon>Streptophyta</taxon>
        <taxon>Embryophyta</taxon>
        <taxon>Tracheophyta</taxon>
        <taxon>Spermatophyta</taxon>
        <taxon>Magnoliopsida</taxon>
        <taxon>eudicotyledons</taxon>
        <taxon>Gunneridae</taxon>
        <taxon>Pentapetalae</taxon>
        <taxon>rosids</taxon>
        <taxon>fabids</taxon>
        <taxon>Malpighiales</taxon>
        <taxon>Linaceae</taxon>
        <taxon>Linum</taxon>
    </lineage>
</organism>
<gene>
    <name evidence="3" type="ORF">LTRI10_LOCUS1885</name>
</gene>
<dbReference type="InterPro" id="IPR013087">
    <property type="entry name" value="Znf_C2H2_type"/>
</dbReference>
<feature type="region of interest" description="Disordered" evidence="1">
    <location>
        <begin position="52"/>
        <end position="77"/>
    </location>
</feature>
<protein>
    <recommendedName>
        <fullName evidence="2">C2H2-type domain-containing protein</fullName>
    </recommendedName>
</protein>
<evidence type="ECO:0000313" key="3">
    <source>
        <dbReference type="EMBL" id="CAL1354028.1"/>
    </source>
</evidence>
<sequence>MADNQQNLPCQWCVASLPNECDACAYFRPFPCKFCIARLTTLERLEHHVKKEHRGAEEVAEPTDAVAEPTDAVAENL</sequence>
<evidence type="ECO:0000313" key="4">
    <source>
        <dbReference type="Proteomes" id="UP001497516"/>
    </source>
</evidence>
<dbReference type="AlphaFoldDB" id="A0AAV2CBZ1"/>
<evidence type="ECO:0000259" key="2">
    <source>
        <dbReference type="PROSITE" id="PS00028"/>
    </source>
</evidence>
<dbReference type="PROSITE" id="PS00028">
    <property type="entry name" value="ZINC_FINGER_C2H2_1"/>
    <property type="match status" value="1"/>
</dbReference>
<name>A0AAV2CBZ1_9ROSI</name>
<accession>A0AAV2CBZ1</accession>